<proteinExistence type="predicted"/>
<protein>
    <submittedName>
        <fullName evidence="1">Uncharacterized protein</fullName>
    </submittedName>
</protein>
<name>A0ABX3W1G1_9MYCO</name>
<organism evidence="1 2">
    <name type="scientific">Mycobacterium triplex</name>
    <dbReference type="NCBI Taxonomy" id="47839"/>
    <lineage>
        <taxon>Bacteria</taxon>
        <taxon>Bacillati</taxon>
        <taxon>Actinomycetota</taxon>
        <taxon>Actinomycetes</taxon>
        <taxon>Mycobacteriales</taxon>
        <taxon>Mycobacteriaceae</taxon>
        <taxon>Mycobacterium</taxon>
        <taxon>Mycobacterium simiae complex</taxon>
    </lineage>
</organism>
<keyword evidence="2" id="KW-1185">Reference proteome</keyword>
<evidence type="ECO:0000313" key="2">
    <source>
        <dbReference type="Proteomes" id="UP000193710"/>
    </source>
</evidence>
<comment type="caution">
    <text evidence="1">The sequence shown here is derived from an EMBL/GenBank/DDBJ whole genome shotgun (WGS) entry which is preliminary data.</text>
</comment>
<accession>A0ABX3W1G1</accession>
<dbReference type="EMBL" id="LQPY01000028">
    <property type="protein sequence ID" value="ORX02039.1"/>
    <property type="molecule type" value="Genomic_DNA"/>
</dbReference>
<evidence type="ECO:0000313" key="1">
    <source>
        <dbReference type="EMBL" id="ORX02039.1"/>
    </source>
</evidence>
<gene>
    <name evidence="1" type="ORF">AWC29_21105</name>
</gene>
<dbReference type="Proteomes" id="UP000193710">
    <property type="component" value="Unassembled WGS sequence"/>
</dbReference>
<reference evidence="1 2" key="1">
    <citation type="submission" date="2016-01" db="EMBL/GenBank/DDBJ databases">
        <title>The new phylogeny of the genus Mycobacterium.</title>
        <authorList>
            <person name="Tarcisio F."/>
            <person name="Conor M."/>
            <person name="Antonella G."/>
            <person name="Elisabetta G."/>
            <person name="Giulia F.S."/>
            <person name="Sara T."/>
            <person name="Anna F."/>
            <person name="Clotilde B."/>
            <person name="Roberto B."/>
            <person name="Veronica D.S."/>
            <person name="Fabio R."/>
            <person name="Monica P."/>
            <person name="Olivier J."/>
            <person name="Enrico T."/>
            <person name="Nicola S."/>
        </authorList>
    </citation>
    <scope>NUCLEOTIDE SEQUENCE [LARGE SCALE GENOMIC DNA]</scope>
    <source>
        <strain evidence="1 2">DSM 44626</strain>
    </source>
</reference>
<dbReference type="PANTHER" id="PTHR36974:SF1">
    <property type="entry name" value="DOXX FAMILY MEMBRANE PROTEIN"/>
    <property type="match status" value="1"/>
</dbReference>
<dbReference type="RefSeq" id="WP_036467920.1">
    <property type="nucleotide sequence ID" value="NZ_HG964446.1"/>
</dbReference>
<dbReference type="PANTHER" id="PTHR36974">
    <property type="entry name" value="MEMBRANE PROTEIN-RELATED"/>
    <property type="match status" value="1"/>
</dbReference>
<sequence length="132" mass="14831">MLGATFTGAGIAHVVKHEWFERLVPDAVAAWREPVSAVTAAIRLVGGIRMFFPRLRRVARWTNLAMPLPTLPAAVGQTRRPDEMRALGLDPKLVAARIPAQMLVAILTWWSTRPANNRRGEQISRRKRCQRS</sequence>